<dbReference type="PANTHER" id="PTHR16238:SF7">
    <property type="entry name" value="GEM-ASSOCIATED PROTEIN 8"/>
    <property type="match status" value="1"/>
</dbReference>
<evidence type="ECO:0000256" key="1">
    <source>
        <dbReference type="SAM" id="MobiDB-lite"/>
    </source>
</evidence>
<feature type="region of interest" description="Disordered" evidence="1">
    <location>
        <begin position="1"/>
        <end position="27"/>
    </location>
</feature>
<dbReference type="EMBL" id="JBJJXI010000071">
    <property type="protein sequence ID" value="KAL3396511.1"/>
    <property type="molecule type" value="Genomic_DNA"/>
</dbReference>
<evidence type="ECO:0000313" key="3">
    <source>
        <dbReference type="Proteomes" id="UP001627154"/>
    </source>
</evidence>
<reference evidence="2 3" key="1">
    <citation type="journal article" date="2024" name="bioRxiv">
        <title>A reference genome for Trichogramma kaykai: A tiny desert-dwelling parasitoid wasp with competing sex-ratio distorters.</title>
        <authorList>
            <person name="Culotta J."/>
            <person name="Lindsey A.R."/>
        </authorList>
    </citation>
    <scope>NUCLEOTIDE SEQUENCE [LARGE SCALE GENOMIC DNA]</scope>
    <source>
        <strain evidence="2 3">KSX58</strain>
    </source>
</reference>
<dbReference type="AlphaFoldDB" id="A0ABD2WTZ5"/>
<dbReference type="Pfam" id="PF15348">
    <property type="entry name" value="GEMIN8"/>
    <property type="match status" value="1"/>
</dbReference>
<proteinExistence type="predicted"/>
<organism evidence="2 3">
    <name type="scientific">Trichogramma kaykai</name>
    <dbReference type="NCBI Taxonomy" id="54128"/>
    <lineage>
        <taxon>Eukaryota</taxon>
        <taxon>Metazoa</taxon>
        <taxon>Ecdysozoa</taxon>
        <taxon>Arthropoda</taxon>
        <taxon>Hexapoda</taxon>
        <taxon>Insecta</taxon>
        <taxon>Pterygota</taxon>
        <taxon>Neoptera</taxon>
        <taxon>Endopterygota</taxon>
        <taxon>Hymenoptera</taxon>
        <taxon>Apocrita</taxon>
        <taxon>Proctotrupomorpha</taxon>
        <taxon>Chalcidoidea</taxon>
        <taxon>Trichogrammatidae</taxon>
        <taxon>Trichogramma</taxon>
    </lineage>
</organism>
<evidence type="ECO:0000313" key="2">
    <source>
        <dbReference type="EMBL" id="KAL3396511.1"/>
    </source>
</evidence>
<dbReference type="InterPro" id="IPR034754">
    <property type="entry name" value="GEMIN8"/>
</dbReference>
<evidence type="ECO:0008006" key="4">
    <source>
        <dbReference type="Google" id="ProtNLM"/>
    </source>
</evidence>
<name>A0ABD2WTZ5_9HYME</name>
<dbReference type="PANTHER" id="PTHR16238">
    <property type="entry name" value="GEM-ASSOCIATED PROTEIN 8"/>
    <property type="match status" value="1"/>
</dbReference>
<keyword evidence="3" id="KW-1185">Reference proteome</keyword>
<sequence length="265" mass="31082">MEFIGTRHKKKRKRKRALISNKSRRRRQRVDAIKCEVKYARHQKIAVTTPATSSNNNEQQSFNCKKIEPSSSNSAYTMEASAFWENYDAAHEWQKKHNVTWWKTRCFALEHENHILRETIRRLRQHPEADITSFPQPCQNVQSQQVHQTVESAYTDDDDNEHIEDDLQFCMNEDMMSFLAQSIQHKKELQNQKEANKDTLAANNEDQTKIDIGVNQISNKLKDARLLYGEASSKILGMETALQTTIDRHKDKTKPQYWPNIPLRL</sequence>
<protein>
    <recommendedName>
        <fullName evidence="4">Gem-associated protein 8</fullName>
    </recommendedName>
</protein>
<accession>A0ABD2WTZ5</accession>
<comment type="caution">
    <text evidence="2">The sequence shown here is derived from an EMBL/GenBank/DDBJ whole genome shotgun (WGS) entry which is preliminary data.</text>
</comment>
<gene>
    <name evidence="2" type="ORF">TKK_009668</name>
</gene>
<dbReference type="Proteomes" id="UP001627154">
    <property type="component" value="Unassembled WGS sequence"/>
</dbReference>